<dbReference type="Gene3D" id="1.20.120.490">
    <property type="entry name" value="Hypothetical protein TM1646-like domain"/>
    <property type="match status" value="1"/>
</dbReference>
<proteinExistence type="predicted"/>
<dbReference type="Proteomes" id="UP001332192">
    <property type="component" value="Chromosome"/>
</dbReference>
<accession>A0ABZ1BYN6</accession>
<feature type="compositionally biased region" description="Basic and acidic residues" evidence="1">
    <location>
        <begin position="42"/>
        <end position="55"/>
    </location>
</feature>
<dbReference type="SUPFAM" id="SSF158397">
    <property type="entry name" value="TM1646-like"/>
    <property type="match status" value="1"/>
</dbReference>
<feature type="region of interest" description="Disordered" evidence="1">
    <location>
        <begin position="1"/>
        <end position="55"/>
    </location>
</feature>
<dbReference type="Pfam" id="PF03885">
    <property type="entry name" value="DUF327"/>
    <property type="match status" value="1"/>
</dbReference>
<dbReference type="InterPro" id="IPR005585">
    <property type="entry name" value="DUF327"/>
</dbReference>
<evidence type="ECO:0000313" key="2">
    <source>
        <dbReference type="EMBL" id="WRP17630.1"/>
    </source>
</evidence>
<keyword evidence="3" id="KW-1185">Reference proteome</keyword>
<dbReference type="InterPro" id="IPR024042">
    <property type="entry name" value="TM1646-like_dom_sf"/>
</dbReference>
<feature type="compositionally biased region" description="Basic and acidic residues" evidence="1">
    <location>
        <begin position="1"/>
        <end position="10"/>
    </location>
</feature>
<dbReference type="EMBL" id="CP141615">
    <property type="protein sequence ID" value="WRP17630.1"/>
    <property type="molecule type" value="Genomic_DNA"/>
</dbReference>
<sequence>MESARIEGLPRRRRPTQIGRPRAGSTARTASGERPAGVFRTELADADRRRRRQEMEQALREVDRCAGELRRSPGEATVFAYRQAVRRLLELALAGTYRVDRRVAVDGRGQRRLHAVIQEVDAALDRLVRDVLARQQPALALAARLDDIRGLLLDLVR</sequence>
<evidence type="ECO:0000256" key="1">
    <source>
        <dbReference type="SAM" id="MobiDB-lite"/>
    </source>
</evidence>
<dbReference type="RefSeq" id="WP_324716900.1">
    <property type="nucleotide sequence ID" value="NZ_CP141615.1"/>
</dbReference>
<reference evidence="2 3" key="1">
    <citation type="journal article" date="2024" name="Front. Microbiol.">
        <title>Novel thermophilic genera Geochorda gen. nov. and Carboxydochorda gen. nov. from the deep terrestrial subsurface reveal the ecophysiological diversity in the class Limnochordia.</title>
        <authorList>
            <person name="Karnachuk O.V."/>
            <person name="Lukina A.P."/>
            <person name="Avakyan M.R."/>
            <person name="Kadnikov V.V."/>
            <person name="Begmatov S."/>
            <person name="Beletsky A.V."/>
            <person name="Vlasova K.G."/>
            <person name="Novikov A.A."/>
            <person name="Shcherbakova V.A."/>
            <person name="Mardanov A.V."/>
            <person name="Ravin N.V."/>
        </authorList>
    </citation>
    <scope>NUCLEOTIDE SEQUENCE [LARGE SCALE GENOMIC DNA]</scope>
    <source>
        <strain evidence="2 3">L945</strain>
    </source>
</reference>
<name>A0ABZ1BYN6_9FIRM</name>
<organism evidence="2 3">
    <name type="scientific">Carboxydichorda subterranea</name>
    <dbReference type="NCBI Taxonomy" id="3109565"/>
    <lineage>
        <taxon>Bacteria</taxon>
        <taxon>Bacillati</taxon>
        <taxon>Bacillota</taxon>
        <taxon>Limnochordia</taxon>
        <taxon>Limnochordales</taxon>
        <taxon>Geochordaceae</taxon>
        <taxon>Carboxydichorda</taxon>
    </lineage>
</organism>
<protein>
    <submittedName>
        <fullName evidence="2">YaaR family protein</fullName>
    </submittedName>
</protein>
<evidence type="ECO:0000313" key="3">
    <source>
        <dbReference type="Proteomes" id="UP001332192"/>
    </source>
</evidence>
<gene>
    <name evidence="2" type="ORF">U7230_01020</name>
</gene>